<dbReference type="EMBL" id="LSRX01000101">
    <property type="protein sequence ID" value="OLQ09250.1"/>
    <property type="molecule type" value="Genomic_DNA"/>
</dbReference>
<dbReference type="GO" id="GO:0003677">
    <property type="term" value="F:DNA binding"/>
    <property type="evidence" value="ECO:0007669"/>
    <property type="project" value="InterPro"/>
</dbReference>
<proteinExistence type="predicted"/>
<dbReference type="InterPro" id="IPR006119">
    <property type="entry name" value="Resolv_N"/>
</dbReference>
<sequence>MARKGPSAAMCRSMKAFAVAYLRVSSKANCGDGKTSLKRQAEAVKAFAAKHALRLEKGGLFQDVGVSGTTPLQQRPGVLKMLEYAQQRGIARIIVEDCSRFARCVLVQELGLNLLRDMGFSAISAANPDHFQDDSPYAKLVRQLIGAISEFQRNDLVTRLRKGREINLQKSGKVTMQGTPKLGGKPNRLEAKEGNVIKGVIRKVLKNKKIQAGDLAKIRKLLFEKGITTAKGKQISHSQALAWARAIVD</sequence>
<accession>A0A1Q9EPA2</accession>
<feature type="domain" description="Resolvase/invertase-type recombinase catalytic" evidence="1">
    <location>
        <begin position="17"/>
        <end position="171"/>
    </location>
</feature>
<dbReference type="PANTHER" id="PTHR30461:SF23">
    <property type="entry name" value="DNA RECOMBINASE-RELATED"/>
    <property type="match status" value="1"/>
</dbReference>
<protein>
    <submittedName>
        <fullName evidence="2">Putative DNA recombinase</fullName>
    </submittedName>
</protein>
<dbReference type="AlphaFoldDB" id="A0A1Q9EPA2"/>
<dbReference type="SMART" id="SM00857">
    <property type="entry name" value="Resolvase"/>
    <property type="match status" value="1"/>
</dbReference>
<dbReference type="SUPFAM" id="SSF53041">
    <property type="entry name" value="Resolvase-like"/>
    <property type="match status" value="1"/>
</dbReference>
<dbReference type="InterPro" id="IPR036162">
    <property type="entry name" value="Resolvase-like_N_sf"/>
</dbReference>
<dbReference type="PANTHER" id="PTHR30461">
    <property type="entry name" value="DNA-INVERTASE FROM LAMBDOID PROPHAGE"/>
    <property type="match status" value="1"/>
</dbReference>
<comment type="caution">
    <text evidence="2">The sequence shown here is derived from an EMBL/GenBank/DDBJ whole genome shotgun (WGS) entry which is preliminary data.</text>
</comment>
<dbReference type="Pfam" id="PF00239">
    <property type="entry name" value="Resolvase"/>
    <property type="match status" value="1"/>
</dbReference>
<dbReference type="Gene3D" id="3.40.50.1390">
    <property type="entry name" value="Resolvase, N-terminal catalytic domain"/>
    <property type="match status" value="1"/>
</dbReference>
<dbReference type="CDD" id="cd00338">
    <property type="entry name" value="Ser_Recombinase"/>
    <property type="match status" value="1"/>
</dbReference>
<dbReference type="PROSITE" id="PS51736">
    <property type="entry name" value="RECOMBINASES_3"/>
    <property type="match status" value="1"/>
</dbReference>
<reference evidence="2 3" key="1">
    <citation type="submission" date="2016-02" db="EMBL/GenBank/DDBJ databases">
        <title>Genome analysis of coral dinoflagellate symbionts highlights evolutionary adaptations to a symbiotic lifestyle.</title>
        <authorList>
            <person name="Aranda M."/>
            <person name="Li Y."/>
            <person name="Liew Y.J."/>
            <person name="Baumgarten S."/>
            <person name="Simakov O."/>
            <person name="Wilson M."/>
            <person name="Piel J."/>
            <person name="Ashoor H."/>
            <person name="Bougouffa S."/>
            <person name="Bajic V.B."/>
            <person name="Ryu T."/>
            <person name="Ravasi T."/>
            <person name="Bayer T."/>
            <person name="Micklem G."/>
            <person name="Kim H."/>
            <person name="Bhak J."/>
            <person name="Lajeunesse T.C."/>
            <person name="Voolstra C.R."/>
        </authorList>
    </citation>
    <scope>NUCLEOTIDE SEQUENCE [LARGE SCALE GENOMIC DNA]</scope>
    <source>
        <strain evidence="2 3">CCMP2467</strain>
    </source>
</reference>
<organism evidence="2 3">
    <name type="scientific">Symbiodinium microadriaticum</name>
    <name type="common">Dinoflagellate</name>
    <name type="synonym">Zooxanthella microadriatica</name>
    <dbReference type="NCBI Taxonomy" id="2951"/>
    <lineage>
        <taxon>Eukaryota</taxon>
        <taxon>Sar</taxon>
        <taxon>Alveolata</taxon>
        <taxon>Dinophyceae</taxon>
        <taxon>Suessiales</taxon>
        <taxon>Symbiodiniaceae</taxon>
        <taxon>Symbiodinium</taxon>
    </lineage>
</organism>
<dbReference type="InterPro" id="IPR050639">
    <property type="entry name" value="SSR_resolvase"/>
</dbReference>
<dbReference type="OrthoDB" id="425714at2759"/>
<evidence type="ECO:0000259" key="1">
    <source>
        <dbReference type="PROSITE" id="PS51736"/>
    </source>
</evidence>
<evidence type="ECO:0000313" key="2">
    <source>
        <dbReference type="EMBL" id="OLQ09250.1"/>
    </source>
</evidence>
<gene>
    <name evidence="2" type="primary">cisA</name>
    <name evidence="2" type="ORF">AK812_SmicGene7170</name>
</gene>
<name>A0A1Q9EPA2_SYMMI</name>
<dbReference type="Proteomes" id="UP000186817">
    <property type="component" value="Unassembled WGS sequence"/>
</dbReference>
<dbReference type="GO" id="GO:0000150">
    <property type="term" value="F:DNA strand exchange activity"/>
    <property type="evidence" value="ECO:0007669"/>
    <property type="project" value="InterPro"/>
</dbReference>
<evidence type="ECO:0000313" key="3">
    <source>
        <dbReference type="Proteomes" id="UP000186817"/>
    </source>
</evidence>
<keyword evidence="3" id="KW-1185">Reference proteome</keyword>